<feature type="region of interest" description="Disordered" evidence="1">
    <location>
        <begin position="239"/>
        <end position="310"/>
    </location>
</feature>
<feature type="compositionally biased region" description="Polar residues" evidence="1">
    <location>
        <begin position="279"/>
        <end position="288"/>
    </location>
</feature>
<protein>
    <submittedName>
        <fullName evidence="3">E3 ubiquitin-protein ligase Su(Dx)</fullName>
    </submittedName>
</protein>
<feature type="domain" description="C2" evidence="2">
    <location>
        <begin position="1"/>
        <end position="110"/>
    </location>
</feature>
<feature type="compositionally biased region" description="Polar residues" evidence="1">
    <location>
        <begin position="185"/>
        <end position="200"/>
    </location>
</feature>
<evidence type="ECO:0000259" key="2">
    <source>
        <dbReference type="PROSITE" id="PS50004"/>
    </source>
</evidence>
<dbReference type="InterPro" id="IPR035892">
    <property type="entry name" value="C2_domain_sf"/>
</dbReference>
<feature type="region of interest" description="Disordered" evidence="1">
    <location>
        <begin position="143"/>
        <end position="200"/>
    </location>
</feature>
<dbReference type="Gene3D" id="2.60.40.150">
    <property type="entry name" value="C2 domain"/>
    <property type="match status" value="1"/>
</dbReference>
<dbReference type="SUPFAM" id="SSF49562">
    <property type="entry name" value="C2 domain (Calcium/lipid-binding domain, CaLB)"/>
    <property type="match status" value="1"/>
</dbReference>
<reference evidence="3" key="1">
    <citation type="submission" date="2016-01" db="EMBL/GenBank/DDBJ databases">
        <title>Reference transcriptome for the parasite Schistocephalus solidus: insights into the molecular evolution of parasitism.</title>
        <authorList>
            <person name="Hebert F.O."/>
            <person name="Grambauer S."/>
            <person name="Barber I."/>
            <person name="Landry C.R."/>
            <person name="Aubin-Horth N."/>
        </authorList>
    </citation>
    <scope>NUCLEOTIDE SEQUENCE</scope>
</reference>
<accession>A0A0X3PW54</accession>
<sequence length="310" mass="33982">MTNPTAFFQLTVSVKQVAINREVCVSNLKGINVFVECFIDKISVFKTPLSGKTWTPNWDHISSVIARPDSILHFKVFQFSKFGPNSLIGDGKIDLFPLLQSNHGKILLCHTTVPIFRKRCPAGSILIALGQIDVKMPSIQTPPASNTYFPTDQQSASADCNPEEDNGPAFHNLSITGDNEESPLGPSTSNTQEMSDASQNHLDSTAVATAAMRDQAHILAVSSAGQAFWSELIRALFASSPPRSPSAGSVGSGTRRQRNGGRQSVRYRPSYQHPRTDWTDSAQPWTQAHNDRRSAAPTYFDNKPLPDGWE</sequence>
<evidence type="ECO:0000256" key="1">
    <source>
        <dbReference type="SAM" id="MobiDB-lite"/>
    </source>
</evidence>
<dbReference type="AlphaFoldDB" id="A0A0X3PW54"/>
<proteinExistence type="predicted"/>
<dbReference type="InterPro" id="IPR000008">
    <property type="entry name" value="C2_dom"/>
</dbReference>
<gene>
    <name evidence="3" type="primary">SUDX</name>
    <name evidence="3" type="ORF">TR88625</name>
</gene>
<name>A0A0X3PW54_SCHSO</name>
<dbReference type="Pfam" id="PF00168">
    <property type="entry name" value="C2"/>
    <property type="match status" value="1"/>
</dbReference>
<evidence type="ECO:0000313" key="3">
    <source>
        <dbReference type="EMBL" id="JAP54327.1"/>
    </source>
</evidence>
<dbReference type="PROSITE" id="PS50004">
    <property type="entry name" value="C2"/>
    <property type="match status" value="1"/>
</dbReference>
<feature type="compositionally biased region" description="Low complexity" evidence="1">
    <location>
        <begin position="239"/>
        <end position="253"/>
    </location>
</feature>
<feature type="non-terminal residue" evidence="3">
    <location>
        <position position="310"/>
    </location>
</feature>
<dbReference type="EMBL" id="GEEE01008898">
    <property type="protein sequence ID" value="JAP54327.1"/>
    <property type="molecule type" value="Transcribed_RNA"/>
</dbReference>
<feature type="compositionally biased region" description="Polar residues" evidence="1">
    <location>
        <begin position="143"/>
        <end position="158"/>
    </location>
</feature>
<organism evidence="3">
    <name type="scientific">Schistocephalus solidus</name>
    <name type="common">Tapeworm</name>
    <dbReference type="NCBI Taxonomy" id="70667"/>
    <lineage>
        <taxon>Eukaryota</taxon>
        <taxon>Metazoa</taxon>
        <taxon>Spiralia</taxon>
        <taxon>Lophotrochozoa</taxon>
        <taxon>Platyhelminthes</taxon>
        <taxon>Cestoda</taxon>
        <taxon>Eucestoda</taxon>
        <taxon>Diphyllobothriidea</taxon>
        <taxon>Diphyllobothriidae</taxon>
        <taxon>Schistocephalus</taxon>
    </lineage>
</organism>